<evidence type="ECO:0000313" key="3">
    <source>
        <dbReference type="Proteomes" id="UP001434337"/>
    </source>
</evidence>
<evidence type="ECO:0000256" key="1">
    <source>
        <dbReference type="SAM" id="Phobius"/>
    </source>
</evidence>
<accession>A0ABZ3C6F9</accession>
<evidence type="ECO:0000313" key="2">
    <source>
        <dbReference type="EMBL" id="WZW97811.1"/>
    </source>
</evidence>
<protein>
    <submittedName>
        <fullName evidence="2">Uncharacterized protein</fullName>
    </submittedName>
</protein>
<keyword evidence="1" id="KW-0472">Membrane</keyword>
<gene>
    <name evidence="2" type="ORF">PCC79_13030</name>
</gene>
<feature type="transmembrane region" description="Helical" evidence="1">
    <location>
        <begin position="24"/>
        <end position="42"/>
    </location>
</feature>
<name>A0ABZ3C6F9_9ACTN</name>
<dbReference type="EMBL" id="CP115965">
    <property type="protein sequence ID" value="WZW97811.1"/>
    <property type="molecule type" value="Genomic_DNA"/>
</dbReference>
<keyword evidence="1" id="KW-1133">Transmembrane helix</keyword>
<sequence length="108" mass="11173">MAVLLVGLLWWGWTADIGAAAAWQSRVFVIAAALTVLAAFASRSRAARAAALLGLGVSVGIALTATDWPAVLASSRGAWMVWFVPGLAALVLQSLRSSAIESDRPALV</sequence>
<feature type="transmembrane region" description="Helical" evidence="1">
    <location>
        <begin position="77"/>
        <end position="95"/>
    </location>
</feature>
<feature type="transmembrane region" description="Helical" evidence="1">
    <location>
        <begin position="49"/>
        <end position="71"/>
    </location>
</feature>
<reference evidence="2 3" key="1">
    <citation type="journal article" date="2023" name="Environ Microbiome">
        <title>A coral-associated actinobacterium mitigates coral bleaching under heat stress.</title>
        <authorList>
            <person name="Li J."/>
            <person name="Zou Y."/>
            <person name="Li Q."/>
            <person name="Zhang J."/>
            <person name="Bourne D.G."/>
            <person name="Lyu Y."/>
            <person name="Liu C."/>
            <person name="Zhang S."/>
        </authorList>
    </citation>
    <scope>NUCLEOTIDE SEQUENCE [LARGE SCALE GENOMIC DNA]</scope>
    <source>
        <strain evidence="2 3">SCSIO 13291</strain>
    </source>
</reference>
<organism evidence="2 3">
    <name type="scientific">Propioniciclava soli</name>
    <dbReference type="NCBI Taxonomy" id="2775081"/>
    <lineage>
        <taxon>Bacteria</taxon>
        <taxon>Bacillati</taxon>
        <taxon>Actinomycetota</taxon>
        <taxon>Actinomycetes</taxon>
        <taxon>Propionibacteriales</taxon>
        <taxon>Propionibacteriaceae</taxon>
        <taxon>Propioniciclava</taxon>
    </lineage>
</organism>
<keyword evidence="3" id="KW-1185">Reference proteome</keyword>
<dbReference type="RefSeq" id="WP_342372077.1">
    <property type="nucleotide sequence ID" value="NZ_CP115965.1"/>
</dbReference>
<dbReference type="Proteomes" id="UP001434337">
    <property type="component" value="Chromosome"/>
</dbReference>
<keyword evidence="1" id="KW-0812">Transmembrane</keyword>
<proteinExistence type="predicted"/>